<proteinExistence type="predicted"/>
<dbReference type="GeneID" id="68865228"/>
<evidence type="ECO:0000313" key="1">
    <source>
        <dbReference type="EMBL" id="BDB97482.1"/>
    </source>
</evidence>
<accession>A0AAQ4CNV1</accession>
<dbReference type="KEGG" id="scas:SACC_04990"/>
<reference evidence="1 2" key="1">
    <citation type="journal article" date="2022" name="Microbiol. Resour. Announc.">
        <title>Complete Genome Sequence of the Hyperthermophilic and Acidophilic Archaeon Saccharolobus caldissimus Strain HS-3T.</title>
        <authorList>
            <person name="Sakai H.D."/>
            <person name="Kurosawa N."/>
        </authorList>
    </citation>
    <scope>NUCLEOTIDE SEQUENCE [LARGE SCALE GENOMIC DNA]</scope>
    <source>
        <strain evidence="1 2">JCM32116</strain>
    </source>
</reference>
<sequence length="52" mass="6228">MHYRIEIEDKKIARRLMQNKDIEKVILITKNPKLVAGIKRLDNIKIVKEEEI</sequence>
<dbReference type="AlphaFoldDB" id="A0AAQ4CNV1"/>
<dbReference type="RefSeq" id="WP_229571475.1">
    <property type="nucleotide sequence ID" value="NZ_AP025226.1"/>
</dbReference>
<dbReference type="EMBL" id="AP025226">
    <property type="protein sequence ID" value="BDB97482.1"/>
    <property type="molecule type" value="Genomic_DNA"/>
</dbReference>
<organism evidence="1 2">
    <name type="scientific">Saccharolobus caldissimus</name>
    <dbReference type="NCBI Taxonomy" id="1702097"/>
    <lineage>
        <taxon>Archaea</taxon>
        <taxon>Thermoproteota</taxon>
        <taxon>Thermoprotei</taxon>
        <taxon>Sulfolobales</taxon>
        <taxon>Sulfolobaceae</taxon>
        <taxon>Saccharolobus</taxon>
    </lineage>
</organism>
<protein>
    <submittedName>
        <fullName evidence="1">Uncharacterized protein</fullName>
    </submittedName>
</protein>
<evidence type="ECO:0000313" key="2">
    <source>
        <dbReference type="Proteomes" id="UP001319921"/>
    </source>
</evidence>
<dbReference type="Proteomes" id="UP001319921">
    <property type="component" value="Chromosome"/>
</dbReference>
<gene>
    <name evidence="1" type="ORF">SACC_04990</name>
</gene>
<keyword evidence="2" id="KW-1185">Reference proteome</keyword>
<name>A0AAQ4CNV1_9CREN</name>